<reference evidence="5" key="1">
    <citation type="journal article" date="2019" name="Int. J. Syst. Evol. Microbiol.">
        <title>The Global Catalogue of Microorganisms (GCM) 10K type strain sequencing project: providing services to taxonomists for standard genome sequencing and annotation.</title>
        <authorList>
            <consortium name="The Broad Institute Genomics Platform"/>
            <consortium name="The Broad Institute Genome Sequencing Center for Infectious Disease"/>
            <person name="Wu L."/>
            <person name="Ma J."/>
        </authorList>
    </citation>
    <scope>NUCLEOTIDE SEQUENCE [LARGE SCALE GENOMIC DNA]</scope>
    <source>
        <strain evidence="5">JCM 15443</strain>
    </source>
</reference>
<organism evidence="4 5">
    <name type="scientific">Deinococcus aerophilus</name>
    <dbReference type="NCBI Taxonomy" id="522488"/>
    <lineage>
        <taxon>Bacteria</taxon>
        <taxon>Thermotogati</taxon>
        <taxon>Deinococcota</taxon>
        <taxon>Deinococci</taxon>
        <taxon>Deinococcales</taxon>
        <taxon>Deinococcaceae</taxon>
        <taxon>Deinococcus</taxon>
    </lineage>
</organism>
<keyword evidence="2" id="KW-0812">Transmembrane</keyword>
<dbReference type="InterPro" id="IPR000160">
    <property type="entry name" value="GGDEF_dom"/>
</dbReference>
<feature type="transmembrane region" description="Helical" evidence="2">
    <location>
        <begin position="122"/>
        <end position="139"/>
    </location>
</feature>
<dbReference type="Pfam" id="PF00990">
    <property type="entry name" value="GGDEF"/>
    <property type="match status" value="1"/>
</dbReference>
<keyword evidence="2" id="KW-0472">Membrane</keyword>
<feature type="transmembrane region" description="Helical" evidence="2">
    <location>
        <begin position="32"/>
        <end position="50"/>
    </location>
</feature>
<evidence type="ECO:0000256" key="1">
    <source>
        <dbReference type="SAM" id="MobiDB-lite"/>
    </source>
</evidence>
<dbReference type="CDD" id="cd01949">
    <property type="entry name" value="GGDEF"/>
    <property type="match status" value="1"/>
</dbReference>
<dbReference type="InterPro" id="IPR029787">
    <property type="entry name" value="Nucleotide_cyclase"/>
</dbReference>
<dbReference type="EMBL" id="BMOM01000005">
    <property type="protein sequence ID" value="GGM03456.1"/>
    <property type="molecule type" value="Genomic_DNA"/>
</dbReference>
<evidence type="ECO:0000256" key="2">
    <source>
        <dbReference type="SAM" id="Phobius"/>
    </source>
</evidence>
<feature type="transmembrane region" description="Helical" evidence="2">
    <location>
        <begin position="175"/>
        <end position="194"/>
    </location>
</feature>
<dbReference type="Gene3D" id="3.30.70.270">
    <property type="match status" value="1"/>
</dbReference>
<dbReference type="Proteomes" id="UP000661918">
    <property type="component" value="Unassembled WGS sequence"/>
</dbReference>
<dbReference type="PANTHER" id="PTHR45138">
    <property type="entry name" value="REGULATORY COMPONENTS OF SENSORY TRANSDUCTION SYSTEM"/>
    <property type="match status" value="1"/>
</dbReference>
<feature type="domain" description="GGDEF" evidence="3">
    <location>
        <begin position="236"/>
        <end position="365"/>
    </location>
</feature>
<accession>A0ABQ2GM90</accession>
<protein>
    <recommendedName>
        <fullName evidence="3">GGDEF domain-containing protein</fullName>
    </recommendedName>
</protein>
<feature type="region of interest" description="Disordered" evidence="1">
    <location>
        <begin position="354"/>
        <end position="387"/>
    </location>
</feature>
<name>A0ABQ2GM90_9DEIO</name>
<feature type="compositionally biased region" description="Basic and acidic residues" evidence="1">
    <location>
        <begin position="376"/>
        <end position="387"/>
    </location>
</feature>
<proteinExistence type="predicted"/>
<feature type="transmembrane region" description="Helical" evidence="2">
    <location>
        <begin position="62"/>
        <end position="80"/>
    </location>
</feature>
<keyword evidence="5" id="KW-1185">Reference proteome</keyword>
<dbReference type="NCBIfam" id="TIGR00254">
    <property type="entry name" value="GGDEF"/>
    <property type="match status" value="1"/>
</dbReference>
<dbReference type="InterPro" id="IPR043128">
    <property type="entry name" value="Rev_trsase/Diguanyl_cyclase"/>
</dbReference>
<evidence type="ECO:0000259" key="3">
    <source>
        <dbReference type="PROSITE" id="PS50887"/>
    </source>
</evidence>
<dbReference type="SUPFAM" id="SSF55073">
    <property type="entry name" value="Nucleotide cyclase"/>
    <property type="match status" value="1"/>
</dbReference>
<evidence type="ECO:0000313" key="5">
    <source>
        <dbReference type="Proteomes" id="UP000661918"/>
    </source>
</evidence>
<dbReference type="SMART" id="SM00267">
    <property type="entry name" value="GGDEF"/>
    <property type="match status" value="1"/>
</dbReference>
<keyword evidence="2" id="KW-1133">Transmembrane helix</keyword>
<sequence length="387" mass="42823">MSRAERAVPPASTLTEGRIARQARWEEMRRRIYLGIAGGGMIVQVVVWVLNLQRAYPDVVTLYSNPVFFAMSSWNLFWLYTRRPIETVYAVALAVCGAVIVARAVVTPLQGGPALLTSLEDLYWLLVIVSIVSFLMLNYRRAIAVTAGFYLLGVALPWAVMALNNVDFFQAARLAQIQLLCGMVLATLWSLAWYREHFVLERQALLMTERLANTDALTGLNNRHALYPLLDQKHDRGGALLLLDIDHFKAVNDRLGHSAGDEVLRRVAATLRRSLRDAELLGRWGGEEFLVMLPGVRPQEALQRAEHLRRAVAAQTDPPEQAVTISVGIGLIGAGEGMSAGMSRADDALYTAKQQGRNRVWVSEPARSAPQPARRRGADQERSASGS</sequence>
<dbReference type="PANTHER" id="PTHR45138:SF9">
    <property type="entry name" value="DIGUANYLATE CYCLASE DGCM-RELATED"/>
    <property type="match status" value="1"/>
</dbReference>
<evidence type="ECO:0000313" key="4">
    <source>
        <dbReference type="EMBL" id="GGM03456.1"/>
    </source>
</evidence>
<feature type="transmembrane region" description="Helical" evidence="2">
    <location>
        <begin position="144"/>
        <end position="163"/>
    </location>
</feature>
<comment type="caution">
    <text evidence="4">The sequence shown here is derived from an EMBL/GenBank/DDBJ whole genome shotgun (WGS) entry which is preliminary data.</text>
</comment>
<gene>
    <name evidence="4" type="ORF">GCM10010841_09820</name>
</gene>
<dbReference type="InterPro" id="IPR050469">
    <property type="entry name" value="Diguanylate_Cyclase"/>
</dbReference>
<feature type="transmembrane region" description="Helical" evidence="2">
    <location>
        <begin position="87"/>
        <end position="106"/>
    </location>
</feature>
<dbReference type="PROSITE" id="PS50887">
    <property type="entry name" value="GGDEF"/>
    <property type="match status" value="1"/>
</dbReference>